<name>A0A1X7MSJ3_9LACT</name>
<dbReference type="RefSeq" id="WP_085558680.1">
    <property type="nucleotide sequence ID" value="NZ_FOAH01000045.1"/>
</dbReference>
<evidence type="ECO:0000259" key="2">
    <source>
        <dbReference type="Pfam" id="PF00535"/>
    </source>
</evidence>
<dbReference type="EMBL" id="FXBJ01000002">
    <property type="protein sequence ID" value="SMH26923.1"/>
    <property type="molecule type" value="Genomic_DNA"/>
</dbReference>
<dbReference type="SUPFAM" id="SSF53448">
    <property type="entry name" value="Nucleotide-diphospho-sugar transferases"/>
    <property type="match status" value="1"/>
</dbReference>
<sequence>MIERISIVVPCFNEEAVLPFFYEELESIRKKLEQADIEYIFIDDGSKDQTLAVIKELAKKDEKRVRYLSFSRNFGKEAAFYAGLQHATGDYVAVMDADLQDPPELLPEMLSLLRTKAYDCIGTKRTTRNGEPLLRSFFAKQFYKWMNRISETEFVDGARDYRLMTRRMVEAVLSVSEVNRFSKGIFSWVGFETYYLPYKNKERVAGETSWSFWGLVNYSLDAVINFSDLPLMFASFIGIFSFFISILFLIFIVIRSLIFGDPTAGWPSLVTIFLAIGGLQLFCLGIVGKYLGKTYLETKKRPLYILKETNQTNEENN</sequence>
<feature type="transmembrane region" description="Helical" evidence="1">
    <location>
        <begin position="231"/>
        <end position="254"/>
    </location>
</feature>
<dbReference type="Proteomes" id="UP000193435">
    <property type="component" value="Unassembled WGS sequence"/>
</dbReference>
<evidence type="ECO:0000313" key="3">
    <source>
        <dbReference type="EMBL" id="SMH26923.1"/>
    </source>
</evidence>
<feature type="domain" description="Glycosyltransferase 2-like" evidence="2">
    <location>
        <begin position="6"/>
        <end position="170"/>
    </location>
</feature>
<dbReference type="InterPro" id="IPR029044">
    <property type="entry name" value="Nucleotide-diphossugar_trans"/>
</dbReference>
<evidence type="ECO:0000313" key="4">
    <source>
        <dbReference type="Proteomes" id="UP000193435"/>
    </source>
</evidence>
<accession>A0A1X7MSJ3</accession>
<dbReference type="Pfam" id="PF00535">
    <property type="entry name" value="Glycos_transf_2"/>
    <property type="match status" value="1"/>
</dbReference>
<dbReference type="InterPro" id="IPR001173">
    <property type="entry name" value="Glyco_trans_2-like"/>
</dbReference>
<dbReference type="AlphaFoldDB" id="A0A1X7MSJ3"/>
<dbReference type="PANTHER" id="PTHR48090:SF8">
    <property type="entry name" value="GLYCOSYLTRANSFERASE CSBB-RELATED"/>
    <property type="match status" value="1"/>
</dbReference>
<dbReference type="PANTHER" id="PTHR48090">
    <property type="entry name" value="UNDECAPRENYL-PHOSPHATE 4-DEOXY-4-FORMAMIDO-L-ARABINOSE TRANSFERASE-RELATED"/>
    <property type="match status" value="1"/>
</dbReference>
<proteinExistence type="predicted"/>
<dbReference type="GO" id="GO:0016740">
    <property type="term" value="F:transferase activity"/>
    <property type="evidence" value="ECO:0007669"/>
    <property type="project" value="UniProtKB-KW"/>
</dbReference>
<evidence type="ECO:0000256" key="1">
    <source>
        <dbReference type="SAM" id="Phobius"/>
    </source>
</evidence>
<keyword evidence="1" id="KW-0472">Membrane</keyword>
<organism evidence="3 4">
    <name type="scientific">Carnobacterium iners</name>
    <dbReference type="NCBI Taxonomy" id="1073423"/>
    <lineage>
        <taxon>Bacteria</taxon>
        <taxon>Bacillati</taxon>
        <taxon>Bacillota</taxon>
        <taxon>Bacilli</taxon>
        <taxon>Lactobacillales</taxon>
        <taxon>Carnobacteriaceae</taxon>
        <taxon>Carnobacterium</taxon>
    </lineage>
</organism>
<keyword evidence="3" id="KW-0808">Transferase</keyword>
<keyword evidence="1" id="KW-0812">Transmembrane</keyword>
<dbReference type="GO" id="GO:0005886">
    <property type="term" value="C:plasma membrane"/>
    <property type="evidence" value="ECO:0007669"/>
    <property type="project" value="TreeGrafter"/>
</dbReference>
<dbReference type="InterPro" id="IPR050256">
    <property type="entry name" value="Glycosyltransferase_2"/>
</dbReference>
<dbReference type="OrthoDB" id="9807778at2"/>
<dbReference type="STRING" id="1073423.SAMN04488700_0325"/>
<gene>
    <name evidence="3" type="ORF">SAMN04488700_0325</name>
</gene>
<dbReference type="CDD" id="cd04187">
    <property type="entry name" value="DPM1_like_bac"/>
    <property type="match status" value="1"/>
</dbReference>
<keyword evidence="1" id="KW-1133">Transmembrane helix</keyword>
<dbReference type="Gene3D" id="3.90.550.10">
    <property type="entry name" value="Spore Coat Polysaccharide Biosynthesis Protein SpsA, Chain A"/>
    <property type="match status" value="1"/>
</dbReference>
<feature type="transmembrane region" description="Helical" evidence="1">
    <location>
        <begin position="266"/>
        <end position="291"/>
    </location>
</feature>
<keyword evidence="4" id="KW-1185">Reference proteome</keyword>
<protein>
    <submittedName>
        <fullName evidence="3">Glycosyltransferase involved in cell wall bisynthesis</fullName>
    </submittedName>
</protein>
<reference evidence="3 4" key="1">
    <citation type="submission" date="2017-04" db="EMBL/GenBank/DDBJ databases">
        <authorList>
            <person name="Afonso C.L."/>
            <person name="Miller P.J."/>
            <person name="Scott M.A."/>
            <person name="Spackman E."/>
            <person name="Goraichik I."/>
            <person name="Dimitrov K.M."/>
            <person name="Suarez D.L."/>
            <person name="Swayne D.E."/>
        </authorList>
    </citation>
    <scope>NUCLEOTIDE SEQUENCE [LARGE SCALE GENOMIC DNA]</scope>
    <source>
        <strain evidence="3 4">LMG26642</strain>
    </source>
</reference>